<feature type="region of interest" description="Disordered" evidence="17">
    <location>
        <begin position="163"/>
        <end position="197"/>
    </location>
</feature>
<evidence type="ECO:0000256" key="13">
    <source>
        <dbReference type="ARBA" id="ARBA00040528"/>
    </source>
</evidence>
<comment type="caution">
    <text evidence="18">The sequence shown here is derived from an EMBL/GenBank/DDBJ whole genome shotgun (WGS) entry which is preliminary data.</text>
</comment>
<evidence type="ECO:0000256" key="14">
    <source>
        <dbReference type="ARBA" id="ARBA00041337"/>
    </source>
</evidence>
<evidence type="ECO:0000256" key="12">
    <source>
        <dbReference type="ARBA" id="ARBA00037056"/>
    </source>
</evidence>
<dbReference type="PANTHER" id="PTHR12750:SF11">
    <property type="entry name" value="INOSITOL HEXAKISPHOSPHATE AND DIPHOSPHOINOSITOL-PENTAKISPHOSPHATE KINASE 1"/>
    <property type="match status" value="1"/>
</dbReference>
<dbReference type="InterPro" id="IPR029033">
    <property type="entry name" value="His_PPase_superfam"/>
</dbReference>
<evidence type="ECO:0000256" key="16">
    <source>
        <dbReference type="ARBA" id="ARBA00042121"/>
    </source>
</evidence>
<evidence type="ECO:0000313" key="19">
    <source>
        <dbReference type="Proteomes" id="UP001476798"/>
    </source>
</evidence>
<evidence type="ECO:0000256" key="17">
    <source>
        <dbReference type="SAM" id="MobiDB-lite"/>
    </source>
</evidence>
<gene>
    <name evidence="18" type="ORF">GOODEAATRI_024154</name>
</gene>
<dbReference type="Proteomes" id="UP001476798">
    <property type="component" value="Unassembled WGS sequence"/>
</dbReference>
<keyword evidence="8" id="KW-0418">Kinase</keyword>
<dbReference type="CDD" id="cd07061">
    <property type="entry name" value="HP_HAP_like"/>
    <property type="match status" value="1"/>
</dbReference>
<keyword evidence="6" id="KW-0808">Transferase</keyword>
<evidence type="ECO:0000256" key="9">
    <source>
        <dbReference type="ARBA" id="ARBA00022840"/>
    </source>
</evidence>
<organism evidence="18 19">
    <name type="scientific">Goodea atripinnis</name>
    <dbReference type="NCBI Taxonomy" id="208336"/>
    <lineage>
        <taxon>Eukaryota</taxon>
        <taxon>Metazoa</taxon>
        <taxon>Chordata</taxon>
        <taxon>Craniata</taxon>
        <taxon>Vertebrata</taxon>
        <taxon>Euteleostomi</taxon>
        <taxon>Actinopterygii</taxon>
        <taxon>Neopterygii</taxon>
        <taxon>Teleostei</taxon>
        <taxon>Neoteleostei</taxon>
        <taxon>Acanthomorphata</taxon>
        <taxon>Ovalentaria</taxon>
        <taxon>Atherinomorphae</taxon>
        <taxon>Cyprinodontiformes</taxon>
        <taxon>Goodeidae</taxon>
        <taxon>Goodea</taxon>
    </lineage>
</organism>
<dbReference type="InterPro" id="IPR000560">
    <property type="entry name" value="His_Pase_clade-2"/>
</dbReference>
<keyword evidence="5" id="KW-0597">Phosphoprotein</keyword>
<evidence type="ECO:0000256" key="5">
    <source>
        <dbReference type="ARBA" id="ARBA00022553"/>
    </source>
</evidence>
<evidence type="ECO:0000256" key="2">
    <source>
        <dbReference type="ARBA" id="ARBA00005609"/>
    </source>
</evidence>
<name>A0ABV0MKA6_9TELE</name>
<evidence type="ECO:0000313" key="18">
    <source>
        <dbReference type="EMBL" id="MEQ2159545.1"/>
    </source>
</evidence>
<evidence type="ECO:0000256" key="3">
    <source>
        <dbReference type="ARBA" id="ARBA00012893"/>
    </source>
</evidence>
<comment type="function">
    <text evidence="12">Bifunctional inositol kinase that acts in concert with the IP6K kinases IP6K1, IP6K2 and IP6K3 to synthesize the diphosphate group-containing inositol pyrophosphates diphosphoinositol pentakisphosphate, PP-InsP5, and bis-diphosphoinositol tetrakisphosphate, (PP)2-InsP4. PP-InsP5 and (PP)2-InsP4, also respectively called InsP7 and InsP8, regulate a variety of cellular processes, including apoptosis, vesicle trafficking, cytoskeletal dynamics, exocytosis, insulin signaling and neutrophil activation. Phosphorylates inositol hexakisphosphate (InsP6) at position 1 to produce PP-InsP5 which is in turn phosphorylated by IP6Ks to produce (PP)2-InsP4. Alternatively, phosphorylates PP-InsP5 at position 1, produced by IP6Ks from InsP6, to produce (PP)2-InsP4. Activated when cells are exposed to hyperosmotic stress.</text>
</comment>
<evidence type="ECO:0000256" key="4">
    <source>
        <dbReference type="ARBA" id="ARBA00022490"/>
    </source>
</evidence>
<evidence type="ECO:0000256" key="15">
    <source>
        <dbReference type="ARBA" id="ARBA00041594"/>
    </source>
</evidence>
<evidence type="ECO:0000256" key="7">
    <source>
        <dbReference type="ARBA" id="ARBA00022741"/>
    </source>
</evidence>
<dbReference type="SUPFAM" id="SSF53254">
    <property type="entry name" value="Phosphoglycerate mutase-like"/>
    <property type="match status" value="1"/>
</dbReference>
<comment type="catalytic activity">
    <reaction evidence="10">
        <text>5-diphospho-1D-myo-inositol 1,2,3,4,6-pentakisphosphate + ATP + H(+) = 1,5-bis(diphospho)-1D-myo-inositol 2,3,4,6-tetrakisphosphate + ADP</text>
        <dbReference type="Rhea" id="RHEA:10276"/>
        <dbReference type="ChEBI" id="CHEBI:15378"/>
        <dbReference type="ChEBI" id="CHEBI:30616"/>
        <dbReference type="ChEBI" id="CHEBI:58628"/>
        <dbReference type="ChEBI" id="CHEBI:77983"/>
        <dbReference type="ChEBI" id="CHEBI:456216"/>
        <dbReference type="EC" id="2.7.4.24"/>
    </reaction>
    <physiologicalReaction direction="left-to-right" evidence="10">
        <dbReference type="Rhea" id="RHEA:10277"/>
    </physiologicalReaction>
</comment>
<dbReference type="Pfam" id="PF00328">
    <property type="entry name" value="His_Phos_2"/>
    <property type="match status" value="1"/>
</dbReference>
<comment type="similarity">
    <text evidence="2">Belongs to the histidine acid phosphatase family. VIP1 subfamily.</text>
</comment>
<keyword evidence="7" id="KW-0547">Nucleotide-binding</keyword>
<keyword evidence="4" id="KW-0963">Cytoplasm</keyword>
<dbReference type="EC" id="2.7.4.24" evidence="3"/>
<dbReference type="EMBL" id="JAHRIO010002662">
    <property type="protein sequence ID" value="MEQ2159545.1"/>
    <property type="molecule type" value="Genomic_DNA"/>
</dbReference>
<proteinExistence type="inferred from homology"/>
<keyword evidence="19" id="KW-1185">Reference proteome</keyword>
<keyword evidence="9" id="KW-0067">ATP-binding</keyword>
<evidence type="ECO:0000256" key="1">
    <source>
        <dbReference type="ARBA" id="ARBA00004496"/>
    </source>
</evidence>
<sequence>LYHSESLELMLQRWSKLEKDFRMKNGRYDISKIPDIYDCVKYDVIHNASLGLQDTQELFRLSRALADIVIPQEYGINKAEKLDIAYAYCLPLIRKIQLDLQRTHGDEFVNKLHPLYSRGVLSPGRHVRTRLYFTSESHVHSLLSIFRYGGLLDVSKPASAEVLRQNGQKKPDPGSLEDLTRDEPDRAVPSSEPLTIQRRSPLIRNHKTGSMEVLSETSSSKVGSYRLFSFCPRQSPEMKQSGLGR</sequence>
<evidence type="ECO:0000256" key="11">
    <source>
        <dbReference type="ARBA" id="ARBA00034629"/>
    </source>
</evidence>
<accession>A0ABV0MKA6</accession>
<comment type="subcellular location">
    <subcellularLocation>
        <location evidence="1">Cytoplasm</location>
    </subcellularLocation>
</comment>
<evidence type="ECO:0000256" key="8">
    <source>
        <dbReference type="ARBA" id="ARBA00022777"/>
    </source>
</evidence>
<evidence type="ECO:0000256" key="6">
    <source>
        <dbReference type="ARBA" id="ARBA00022679"/>
    </source>
</evidence>
<dbReference type="InterPro" id="IPR037446">
    <property type="entry name" value="His_Pase_VIP1"/>
</dbReference>
<evidence type="ECO:0000256" key="10">
    <source>
        <dbReference type="ARBA" id="ARBA00033696"/>
    </source>
</evidence>
<comment type="catalytic activity">
    <reaction evidence="11">
        <text>1D-myo-inositol hexakisphosphate + ATP = 1-diphospho-1D-myo-inositol 2,3,4,5,6-pentakisphosphate + ADP</text>
        <dbReference type="Rhea" id="RHEA:37459"/>
        <dbReference type="ChEBI" id="CHEBI:30616"/>
        <dbReference type="ChEBI" id="CHEBI:58130"/>
        <dbReference type="ChEBI" id="CHEBI:74946"/>
        <dbReference type="ChEBI" id="CHEBI:456216"/>
        <dbReference type="EC" id="2.7.4.24"/>
    </reaction>
    <physiologicalReaction direction="left-to-right" evidence="11">
        <dbReference type="Rhea" id="RHEA:37460"/>
    </physiologicalReaction>
</comment>
<protein>
    <recommendedName>
        <fullName evidence="13">Inositol hexakisphosphate and diphosphoinositol-pentakisphosphate kinase 1</fullName>
        <ecNumber evidence="3">2.7.4.24</ecNumber>
    </recommendedName>
    <alternativeName>
        <fullName evidence="15">Diphosphoinositol pentakisphosphate kinase 1</fullName>
    </alternativeName>
    <alternativeName>
        <fullName evidence="16">Histidine acid phosphatase domain-containing protein 2A</fullName>
    </alternativeName>
    <alternativeName>
        <fullName evidence="14">InsP6 and PP-IP5 kinase 1</fullName>
    </alternativeName>
</protein>
<reference evidence="18 19" key="1">
    <citation type="submission" date="2021-06" db="EMBL/GenBank/DDBJ databases">
        <authorList>
            <person name="Palmer J.M."/>
        </authorList>
    </citation>
    <scope>NUCLEOTIDE SEQUENCE [LARGE SCALE GENOMIC DNA]</scope>
    <source>
        <strain evidence="18 19">GA_2019</strain>
        <tissue evidence="18">Muscle</tissue>
    </source>
</reference>
<dbReference type="PANTHER" id="PTHR12750">
    <property type="entry name" value="DIPHOSPHOINOSITOL PENTAKISPHOSPHATE KINASE"/>
    <property type="match status" value="1"/>
</dbReference>
<feature type="non-terminal residue" evidence="18">
    <location>
        <position position="1"/>
    </location>
</feature>